<proteinExistence type="predicted"/>
<evidence type="ECO:0000256" key="1">
    <source>
        <dbReference type="SAM" id="MobiDB-lite"/>
    </source>
</evidence>
<name>A0A9D4HYN5_DREPO</name>
<reference evidence="2" key="2">
    <citation type="submission" date="2020-11" db="EMBL/GenBank/DDBJ databases">
        <authorList>
            <person name="McCartney M.A."/>
            <person name="Auch B."/>
            <person name="Kono T."/>
            <person name="Mallez S."/>
            <person name="Becker A."/>
            <person name="Gohl D.M."/>
            <person name="Silverstein K.A.T."/>
            <person name="Koren S."/>
            <person name="Bechman K.B."/>
            <person name="Herman A."/>
            <person name="Abrahante J.E."/>
            <person name="Garbe J."/>
        </authorList>
    </citation>
    <scope>NUCLEOTIDE SEQUENCE</scope>
    <source>
        <strain evidence="2">Duluth1</strain>
        <tissue evidence="2">Whole animal</tissue>
    </source>
</reference>
<protein>
    <submittedName>
        <fullName evidence="2">Uncharacterized protein</fullName>
    </submittedName>
</protein>
<evidence type="ECO:0000313" key="3">
    <source>
        <dbReference type="Proteomes" id="UP000828390"/>
    </source>
</evidence>
<dbReference type="Proteomes" id="UP000828390">
    <property type="component" value="Unassembled WGS sequence"/>
</dbReference>
<reference evidence="2" key="1">
    <citation type="journal article" date="2019" name="bioRxiv">
        <title>The Genome of the Zebra Mussel, Dreissena polymorpha: A Resource for Invasive Species Research.</title>
        <authorList>
            <person name="McCartney M.A."/>
            <person name="Auch B."/>
            <person name="Kono T."/>
            <person name="Mallez S."/>
            <person name="Zhang Y."/>
            <person name="Obille A."/>
            <person name="Becker A."/>
            <person name="Abrahante J.E."/>
            <person name="Garbe J."/>
            <person name="Badalamenti J.P."/>
            <person name="Herman A."/>
            <person name="Mangelson H."/>
            <person name="Liachko I."/>
            <person name="Sullivan S."/>
            <person name="Sone E.D."/>
            <person name="Koren S."/>
            <person name="Silverstein K.A.T."/>
            <person name="Beckman K.B."/>
            <person name="Gohl D.M."/>
        </authorList>
    </citation>
    <scope>NUCLEOTIDE SEQUENCE</scope>
    <source>
        <strain evidence="2">Duluth1</strain>
        <tissue evidence="2">Whole animal</tissue>
    </source>
</reference>
<organism evidence="2 3">
    <name type="scientific">Dreissena polymorpha</name>
    <name type="common">Zebra mussel</name>
    <name type="synonym">Mytilus polymorpha</name>
    <dbReference type="NCBI Taxonomy" id="45954"/>
    <lineage>
        <taxon>Eukaryota</taxon>
        <taxon>Metazoa</taxon>
        <taxon>Spiralia</taxon>
        <taxon>Lophotrochozoa</taxon>
        <taxon>Mollusca</taxon>
        <taxon>Bivalvia</taxon>
        <taxon>Autobranchia</taxon>
        <taxon>Heteroconchia</taxon>
        <taxon>Euheterodonta</taxon>
        <taxon>Imparidentia</taxon>
        <taxon>Neoheterodontei</taxon>
        <taxon>Myida</taxon>
        <taxon>Dreissenoidea</taxon>
        <taxon>Dreissenidae</taxon>
        <taxon>Dreissena</taxon>
    </lineage>
</organism>
<dbReference type="EMBL" id="JAIWYP010000011">
    <property type="protein sequence ID" value="KAH3737769.1"/>
    <property type="molecule type" value="Genomic_DNA"/>
</dbReference>
<comment type="caution">
    <text evidence="2">The sequence shown here is derived from an EMBL/GenBank/DDBJ whole genome shotgun (WGS) entry which is preliminary data.</text>
</comment>
<feature type="compositionally biased region" description="Basic residues" evidence="1">
    <location>
        <begin position="1"/>
        <end position="12"/>
    </location>
</feature>
<sequence length="106" mass="12145">MSMFKKPKRNFRQRVATSVSDEEKNGNQMETEDNLDRIQILPEPKKPKELKKDKIPKSSSVLSFDHKEAAFTSSSMDTGSKGKFCKNGKIFELWMVLDNEGPKLVH</sequence>
<feature type="region of interest" description="Disordered" evidence="1">
    <location>
        <begin position="1"/>
        <end position="57"/>
    </location>
</feature>
<keyword evidence="3" id="KW-1185">Reference proteome</keyword>
<evidence type="ECO:0000313" key="2">
    <source>
        <dbReference type="EMBL" id="KAH3737769.1"/>
    </source>
</evidence>
<accession>A0A9D4HYN5</accession>
<gene>
    <name evidence="2" type="ORF">DPMN_044363</name>
</gene>
<dbReference type="AlphaFoldDB" id="A0A9D4HYN5"/>
<feature type="compositionally biased region" description="Basic and acidic residues" evidence="1">
    <location>
        <begin position="43"/>
        <end position="56"/>
    </location>
</feature>